<evidence type="ECO:0000313" key="11">
    <source>
        <dbReference type="EMBL" id="NKE07243.1"/>
    </source>
</evidence>
<dbReference type="NCBIfam" id="TIGR00494">
    <property type="entry name" value="crcB"/>
    <property type="match status" value="1"/>
</dbReference>
<evidence type="ECO:0000256" key="5">
    <source>
        <dbReference type="ARBA" id="ARBA00023136"/>
    </source>
</evidence>
<comment type="activity regulation">
    <text evidence="10">Na(+) is not transported, but it plays an essential structural role and its presence is essential for fluoride channel function.</text>
</comment>
<dbReference type="PANTHER" id="PTHR28259:SF1">
    <property type="entry name" value="FLUORIDE EXPORT PROTEIN 1-RELATED"/>
    <property type="match status" value="1"/>
</dbReference>
<name>A0A846TFF9_9BACI</name>
<dbReference type="Proteomes" id="UP000587942">
    <property type="component" value="Unassembled WGS sequence"/>
</dbReference>
<dbReference type="PANTHER" id="PTHR28259">
    <property type="entry name" value="FLUORIDE EXPORT PROTEIN 1-RELATED"/>
    <property type="match status" value="1"/>
</dbReference>
<reference evidence="11 12" key="1">
    <citation type="submission" date="2020-03" db="EMBL/GenBank/DDBJ databases">
        <authorList>
            <person name="Sun Q."/>
        </authorList>
    </citation>
    <scope>NUCLEOTIDE SEQUENCE [LARGE SCALE GENOMIC DNA]</scope>
    <source>
        <strain evidence="11 12">KACC 21451</strain>
    </source>
</reference>
<comment type="catalytic activity">
    <reaction evidence="8">
        <text>fluoride(in) = fluoride(out)</text>
        <dbReference type="Rhea" id="RHEA:76159"/>
        <dbReference type="ChEBI" id="CHEBI:17051"/>
    </reaction>
    <physiologicalReaction direction="left-to-right" evidence="8">
        <dbReference type="Rhea" id="RHEA:76160"/>
    </physiologicalReaction>
</comment>
<keyword evidence="4 10" id="KW-1133">Transmembrane helix</keyword>
<dbReference type="AlphaFoldDB" id="A0A846TFF9"/>
<comment type="function">
    <text evidence="9 10">Fluoride-specific ion channel. Important for reducing fluoride concentration in the cell, thus reducing its toxicity.</text>
</comment>
<keyword evidence="10" id="KW-0915">Sodium</keyword>
<accession>A0A846TFF9</accession>
<dbReference type="HAMAP" id="MF_00454">
    <property type="entry name" value="FluC"/>
    <property type="match status" value="1"/>
</dbReference>
<evidence type="ECO:0000256" key="9">
    <source>
        <dbReference type="ARBA" id="ARBA00049940"/>
    </source>
</evidence>
<proteinExistence type="inferred from homology"/>
<dbReference type="GO" id="GO:0046872">
    <property type="term" value="F:metal ion binding"/>
    <property type="evidence" value="ECO:0007669"/>
    <property type="project" value="UniProtKB-KW"/>
</dbReference>
<dbReference type="GO" id="GO:0005886">
    <property type="term" value="C:plasma membrane"/>
    <property type="evidence" value="ECO:0007669"/>
    <property type="project" value="UniProtKB-SubCell"/>
</dbReference>
<feature type="binding site" evidence="10">
    <location>
        <position position="70"/>
    </location>
    <ligand>
        <name>Na(+)</name>
        <dbReference type="ChEBI" id="CHEBI:29101"/>
        <note>structural</note>
    </ligand>
</feature>
<evidence type="ECO:0000313" key="12">
    <source>
        <dbReference type="Proteomes" id="UP000587942"/>
    </source>
</evidence>
<dbReference type="GO" id="GO:0140114">
    <property type="term" value="P:cellular detoxification of fluoride"/>
    <property type="evidence" value="ECO:0007669"/>
    <property type="project" value="UniProtKB-UniRule"/>
</dbReference>
<evidence type="ECO:0000256" key="1">
    <source>
        <dbReference type="ARBA" id="ARBA00004651"/>
    </source>
</evidence>
<evidence type="ECO:0000256" key="8">
    <source>
        <dbReference type="ARBA" id="ARBA00035585"/>
    </source>
</evidence>
<keyword evidence="2 10" id="KW-1003">Cell membrane</keyword>
<dbReference type="RefSeq" id="WP_167833652.1">
    <property type="nucleotide sequence ID" value="NZ_JAAVUM010000014.1"/>
</dbReference>
<keyword evidence="5 10" id="KW-0472">Membrane</keyword>
<gene>
    <name evidence="10 11" type="primary">crcB</name>
    <name evidence="10" type="synonym">fluC</name>
    <name evidence="11" type="ORF">GWK17_17490</name>
</gene>
<keyword evidence="6 10" id="KW-0407">Ion channel</keyword>
<organism evidence="11 12">
    <name type="scientific">Mesobacillus selenatarsenatis</name>
    <dbReference type="NCBI Taxonomy" id="388741"/>
    <lineage>
        <taxon>Bacteria</taxon>
        <taxon>Bacillati</taxon>
        <taxon>Bacillota</taxon>
        <taxon>Bacilli</taxon>
        <taxon>Bacillales</taxon>
        <taxon>Bacillaceae</taxon>
        <taxon>Mesobacillus</taxon>
    </lineage>
</organism>
<dbReference type="Pfam" id="PF02537">
    <property type="entry name" value="CRCB"/>
    <property type="match status" value="1"/>
</dbReference>
<keyword evidence="10" id="KW-0479">Metal-binding</keyword>
<keyword evidence="10" id="KW-0813">Transport</keyword>
<comment type="subcellular location">
    <subcellularLocation>
        <location evidence="1 10">Cell membrane</location>
        <topology evidence="1 10">Multi-pass membrane protein</topology>
    </subcellularLocation>
</comment>
<feature type="binding site" evidence="10">
    <location>
        <position position="67"/>
    </location>
    <ligand>
        <name>Na(+)</name>
        <dbReference type="ChEBI" id="CHEBI:29101"/>
        <note>structural</note>
    </ligand>
</feature>
<evidence type="ECO:0000256" key="7">
    <source>
        <dbReference type="ARBA" id="ARBA00035120"/>
    </source>
</evidence>
<comment type="caution">
    <text evidence="11">The sequence shown here is derived from an EMBL/GenBank/DDBJ whole genome shotgun (WGS) entry which is preliminary data.</text>
</comment>
<feature type="transmembrane region" description="Helical" evidence="10">
    <location>
        <begin position="57"/>
        <end position="79"/>
    </location>
</feature>
<feature type="transmembrane region" description="Helical" evidence="10">
    <location>
        <begin position="28"/>
        <end position="50"/>
    </location>
</feature>
<dbReference type="InterPro" id="IPR003691">
    <property type="entry name" value="FluC"/>
</dbReference>
<keyword evidence="10" id="KW-0406">Ion transport</keyword>
<dbReference type="GO" id="GO:0062054">
    <property type="term" value="F:fluoride channel activity"/>
    <property type="evidence" value="ECO:0007669"/>
    <property type="project" value="UniProtKB-UniRule"/>
</dbReference>
<sequence length="116" mass="12262">MNGFLIVALGGMAGALSRFWVQNVMPKSVLPTATLTVNLLGSFLLGWIVSEGIHGNLYLFAATGFMGSFTTFSTLNVDLVKLMNNKQSKPAVVYVLSTYIGGLISAAAGLYIGNLL</sequence>
<evidence type="ECO:0000256" key="3">
    <source>
        <dbReference type="ARBA" id="ARBA00022692"/>
    </source>
</evidence>
<protein>
    <recommendedName>
        <fullName evidence="10">Fluoride-specific ion channel FluC</fullName>
    </recommendedName>
</protein>
<dbReference type="EMBL" id="JAAVUM010000014">
    <property type="protein sequence ID" value="NKE07243.1"/>
    <property type="molecule type" value="Genomic_DNA"/>
</dbReference>
<evidence type="ECO:0000256" key="6">
    <source>
        <dbReference type="ARBA" id="ARBA00023303"/>
    </source>
</evidence>
<comment type="similarity">
    <text evidence="7 10">Belongs to the fluoride channel Fluc/FEX (TC 1.A.43) family.</text>
</comment>
<keyword evidence="3 10" id="KW-0812">Transmembrane</keyword>
<evidence type="ECO:0000256" key="10">
    <source>
        <dbReference type="HAMAP-Rule" id="MF_00454"/>
    </source>
</evidence>
<evidence type="ECO:0000256" key="4">
    <source>
        <dbReference type="ARBA" id="ARBA00022989"/>
    </source>
</evidence>
<feature type="transmembrane region" description="Helical" evidence="10">
    <location>
        <begin position="91"/>
        <end position="112"/>
    </location>
</feature>
<evidence type="ECO:0000256" key="2">
    <source>
        <dbReference type="ARBA" id="ARBA00022475"/>
    </source>
</evidence>